<comment type="similarity">
    <text evidence="1">Belongs to the beta type-B retroviral polymerase family. HERV class-II K(HML-2) pol subfamily.</text>
</comment>
<keyword evidence="11" id="KW-0862">Zinc</keyword>
<keyword evidence="5" id="KW-0540">Nuclease</keyword>
<reference evidence="16" key="1">
    <citation type="submission" date="2025-08" db="UniProtKB">
        <authorList>
            <consortium name="RefSeq"/>
        </authorList>
    </citation>
    <scope>IDENTIFICATION</scope>
</reference>
<evidence type="ECO:0000259" key="12">
    <source>
        <dbReference type="PROSITE" id="PS50876"/>
    </source>
</evidence>
<evidence type="ECO:0000256" key="2">
    <source>
        <dbReference type="ARBA" id="ARBA00012180"/>
    </source>
</evidence>
<dbReference type="PROSITE" id="PS50878">
    <property type="entry name" value="RT_POL"/>
    <property type="match status" value="1"/>
</dbReference>
<dbReference type="EC" id="3.1.26.4" evidence="2"/>
<evidence type="ECO:0000256" key="10">
    <source>
        <dbReference type="ARBA" id="ARBA00023125"/>
    </source>
</evidence>
<dbReference type="PROSITE" id="PS50879">
    <property type="entry name" value="RNASE_H_1"/>
    <property type="match status" value="1"/>
</dbReference>
<evidence type="ECO:0000259" key="14">
    <source>
        <dbReference type="PROSITE" id="PS50879"/>
    </source>
</evidence>
<accession>A0A6J0HPA9</accession>
<name>A0A6J0HPA9_9PASS</name>
<evidence type="ECO:0000256" key="6">
    <source>
        <dbReference type="ARBA" id="ARBA00022723"/>
    </source>
</evidence>
<evidence type="ECO:0000313" key="15">
    <source>
        <dbReference type="Proteomes" id="UP000504624"/>
    </source>
</evidence>
<keyword evidence="15" id="KW-1185">Reference proteome</keyword>
<dbReference type="Pfam" id="PF02022">
    <property type="entry name" value="Integrase_Zn"/>
    <property type="match status" value="1"/>
</dbReference>
<organism evidence="15 16">
    <name type="scientific">Lepidothrix coronata</name>
    <name type="common">blue-crowned manakin</name>
    <dbReference type="NCBI Taxonomy" id="321398"/>
    <lineage>
        <taxon>Eukaryota</taxon>
        <taxon>Metazoa</taxon>
        <taxon>Chordata</taxon>
        <taxon>Craniata</taxon>
        <taxon>Vertebrata</taxon>
        <taxon>Euteleostomi</taxon>
        <taxon>Archelosauria</taxon>
        <taxon>Archosauria</taxon>
        <taxon>Dinosauria</taxon>
        <taxon>Saurischia</taxon>
        <taxon>Theropoda</taxon>
        <taxon>Coelurosauria</taxon>
        <taxon>Aves</taxon>
        <taxon>Neognathae</taxon>
        <taxon>Neoaves</taxon>
        <taxon>Telluraves</taxon>
        <taxon>Australaves</taxon>
        <taxon>Passeriformes</taxon>
        <taxon>Pipridae</taxon>
        <taxon>Lepidothrix</taxon>
    </lineage>
</organism>
<feature type="domain" description="Reverse transcriptase" evidence="13">
    <location>
        <begin position="1"/>
        <end position="260"/>
    </location>
</feature>
<sequence length="663" mass="75399">MTAVGFVLREFQLGQHHPPPDRINNLEVTLQNTADIQLSATMFNFLSHKRTTLLIDRLSAIIKSSSVLQGVRIIIRGAPNQVFTSHYFKMLLDNMPYTTWKAKLKQVVNKQPVTISTAETHNSLCTVTARALRKQNKQNPHTTQAQRCSTKLQHKTIHTSKSTQNTNMQRYHWTVLPQGMKNSPMICKTVVANIIHPVRKLHPSTIIYPYIDDILIAAKHGTELQSTLTALTDAIQKAGLQLASEKIQRTQPWTYLGWRITQQEIMPQPLTFKVTDTMTLNDLQWLLGAINWLRPVLGIKTEELHPLFELLKGDPTLTSIRSLTPEAKQALEVCSQAVKNRQSRRRHPDLHIRLAIISSKFQPFAVLFQRDQAESDPLRILEWLFLPHSPPKTVWTINDMLAKLVMKGRGCLQEMDGRDPETIYIPATKDNLDWFLAEDAGFQTALADFHGNISIHLPKHKLWAEIGNLPLMATRRCKLRPVNGVTLFTDASGQLKKAAVTWKNPATGQWDNKVQTLDQGSVQVLELAAIRMAFELFHDQPMNVVTDSHYAAGLVSRLEASFLQDVTNPHLFTEIRTIWFLINHRKFDFYIMHTKSHTELPGPIAEGNQKADATAMVTTVPKILQQAKLSHQFFHQNARSLKRQFQITINQARDIIMSCSDCQ</sequence>
<evidence type="ECO:0000259" key="13">
    <source>
        <dbReference type="PROSITE" id="PS50878"/>
    </source>
</evidence>
<dbReference type="InterPro" id="IPR036397">
    <property type="entry name" value="RNaseH_sf"/>
</dbReference>
<evidence type="ECO:0000256" key="4">
    <source>
        <dbReference type="ARBA" id="ARBA00022695"/>
    </source>
</evidence>
<dbReference type="GO" id="GO:0035613">
    <property type="term" value="F:RNA stem-loop binding"/>
    <property type="evidence" value="ECO:0007669"/>
    <property type="project" value="TreeGrafter"/>
</dbReference>
<dbReference type="GO" id="GO:0008270">
    <property type="term" value="F:zinc ion binding"/>
    <property type="evidence" value="ECO:0007669"/>
    <property type="project" value="UniProtKB-KW"/>
</dbReference>
<evidence type="ECO:0000256" key="9">
    <source>
        <dbReference type="ARBA" id="ARBA00022918"/>
    </source>
</evidence>
<dbReference type="Proteomes" id="UP000504624">
    <property type="component" value="Unplaced"/>
</dbReference>
<protein>
    <recommendedName>
        <fullName evidence="2">ribonuclease H</fullName>
        <ecNumber evidence="2">3.1.26.4</ecNumber>
    </recommendedName>
</protein>
<dbReference type="Pfam" id="PF00075">
    <property type="entry name" value="RNase_H"/>
    <property type="match status" value="1"/>
</dbReference>
<dbReference type="GeneID" id="108499949"/>
<dbReference type="PANTHER" id="PTHR41694">
    <property type="entry name" value="ENDOGENOUS RETROVIRUS GROUP K MEMBER POL PROTEIN"/>
    <property type="match status" value="1"/>
</dbReference>
<gene>
    <name evidence="16" type="primary">LOC108499949</name>
</gene>
<keyword evidence="7" id="KW-0255">Endonuclease</keyword>
<dbReference type="Pfam" id="PF06817">
    <property type="entry name" value="RVT_thumb"/>
    <property type="match status" value="1"/>
</dbReference>
<dbReference type="GO" id="GO:0003964">
    <property type="term" value="F:RNA-directed DNA polymerase activity"/>
    <property type="evidence" value="ECO:0007669"/>
    <property type="project" value="UniProtKB-KW"/>
</dbReference>
<dbReference type="AlphaFoldDB" id="A0A6J0HPA9"/>
<evidence type="ECO:0000256" key="3">
    <source>
        <dbReference type="ARBA" id="ARBA00022679"/>
    </source>
</evidence>
<keyword evidence="9" id="KW-0695">RNA-directed DNA polymerase</keyword>
<dbReference type="InterPro" id="IPR017856">
    <property type="entry name" value="Integrase-like_N"/>
</dbReference>
<evidence type="ECO:0000256" key="11">
    <source>
        <dbReference type="PROSITE-ProRule" id="PRU00450"/>
    </source>
</evidence>
<dbReference type="RefSeq" id="XP_017675801.1">
    <property type="nucleotide sequence ID" value="XM_017820312.1"/>
</dbReference>
<feature type="domain" description="Integrase-type" evidence="12">
    <location>
        <begin position="622"/>
        <end position="663"/>
    </location>
</feature>
<feature type="domain" description="RNase H type-1" evidence="14">
    <location>
        <begin position="481"/>
        <end position="620"/>
    </location>
</feature>
<dbReference type="PANTHER" id="PTHR41694:SF3">
    <property type="entry name" value="RNA-DIRECTED DNA POLYMERASE-RELATED"/>
    <property type="match status" value="1"/>
</dbReference>
<dbReference type="InterPro" id="IPR003308">
    <property type="entry name" value="Integrase_Zn-bd_dom_N"/>
</dbReference>
<dbReference type="InterPro" id="IPR000477">
    <property type="entry name" value="RT_dom"/>
</dbReference>
<keyword evidence="8" id="KW-0378">Hydrolase</keyword>
<evidence type="ECO:0000256" key="8">
    <source>
        <dbReference type="ARBA" id="ARBA00022801"/>
    </source>
</evidence>
<dbReference type="PROSITE" id="PS50876">
    <property type="entry name" value="ZF_INTEGRASE"/>
    <property type="match status" value="1"/>
</dbReference>
<keyword evidence="11" id="KW-0863">Zinc-finger</keyword>
<keyword evidence="10" id="KW-0238">DNA-binding</keyword>
<dbReference type="Gene3D" id="3.30.70.270">
    <property type="match status" value="2"/>
</dbReference>
<keyword evidence="3" id="KW-0808">Transferase</keyword>
<evidence type="ECO:0000313" key="16">
    <source>
        <dbReference type="RefSeq" id="XP_017675801.1"/>
    </source>
</evidence>
<dbReference type="Pfam" id="PF00078">
    <property type="entry name" value="RVT_1"/>
    <property type="match status" value="1"/>
</dbReference>
<dbReference type="InterPro" id="IPR043128">
    <property type="entry name" value="Rev_trsase/Diguanyl_cyclase"/>
</dbReference>
<keyword evidence="6" id="KW-0479">Metal-binding</keyword>
<dbReference type="InterPro" id="IPR043502">
    <property type="entry name" value="DNA/RNA_pol_sf"/>
</dbReference>
<dbReference type="SUPFAM" id="SSF46919">
    <property type="entry name" value="N-terminal Zn binding domain of HIV integrase"/>
    <property type="match status" value="1"/>
</dbReference>
<dbReference type="GO" id="GO:0003677">
    <property type="term" value="F:DNA binding"/>
    <property type="evidence" value="ECO:0007669"/>
    <property type="project" value="UniProtKB-KW"/>
</dbReference>
<dbReference type="OrthoDB" id="6773263at2759"/>
<dbReference type="InterPro" id="IPR002156">
    <property type="entry name" value="RNaseH_domain"/>
</dbReference>
<proteinExistence type="inferred from homology"/>
<evidence type="ECO:0000256" key="5">
    <source>
        <dbReference type="ARBA" id="ARBA00022722"/>
    </source>
</evidence>
<keyword evidence="4" id="KW-0548">Nucleotidyltransferase</keyword>
<dbReference type="Gene3D" id="1.10.10.200">
    <property type="match status" value="1"/>
</dbReference>
<dbReference type="GO" id="GO:0004523">
    <property type="term" value="F:RNA-DNA hybrid ribonuclease activity"/>
    <property type="evidence" value="ECO:0007669"/>
    <property type="project" value="UniProtKB-EC"/>
</dbReference>
<dbReference type="Gene3D" id="3.10.10.10">
    <property type="entry name" value="HIV Type 1 Reverse Transcriptase, subunit A, domain 1"/>
    <property type="match status" value="1"/>
</dbReference>
<dbReference type="Gene3D" id="3.30.420.10">
    <property type="entry name" value="Ribonuclease H-like superfamily/Ribonuclease H"/>
    <property type="match status" value="1"/>
</dbReference>
<dbReference type="InterPro" id="IPR010661">
    <property type="entry name" value="RVT_thumb"/>
</dbReference>
<evidence type="ECO:0000256" key="1">
    <source>
        <dbReference type="ARBA" id="ARBA00010879"/>
    </source>
</evidence>
<dbReference type="SUPFAM" id="SSF56672">
    <property type="entry name" value="DNA/RNA polymerases"/>
    <property type="match status" value="1"/>
</dbReference>
<evidence type="ECO:0000256" key="7">
    <source>
        <dbReference type="ARBA" id="ARBA00022759"/>
    </source>
</evidence>